<keyword evidence="3" id="KW-0812">Transmembrane</keyword>
<evidence type="ECO:0000313" key="5">
    <source>
        <dbReference type="EMBL" id="GAA4926806.1"/>
    </source>
</evidence>
<comment type="caution">
    <text evidence="5">The sequence shown here is derived from an EMBL/GenBank/DDBJ whole genome shotgun (WGS) entry which is preliminary data.</text>
</comment>
<sequence length="433" mass="49199">MQAKILTVTLISIVLLLADVYVISGIRGAFPKWRFVQKKSFTTVFLTLSVLLIIALYVGVYIKINVGVRAALMLVFFLQAIVKAVFVLFIFMDDIRRFLKRLFIRNKKQPEPPVSAPVAETEPENKLPVIPRSEFLLKAGLLAGMVPLAAMGYSSMTSVYDYQVRRRKLYLLNLPKKFDGLLLGQISDIHSGSFYKKKAVLGGVEMLLAEKPDLIFFTGDLVNDIAPEMRDYQDIFSKVKAPLGVFSTLGNHDYGDYAWWPDAAAKKKNLDDLKATHKNMGWDLLMNTHRRLKVDGEEIGILGIENWAAISRFPRYGRMDLATKNTDDLPVKLLLSHDPSHWRAEVLPKYPQIDAMFSGHTHGMQFGVRMEEVQWSPIKYVYNEWAGHYHENNQQLYVNVGYGFIGYTGRIGILPEITIFELKAGHDPNPAWI</sequence>
<keyword evidence="1" id="KW-0479">Metal-binding</keyword>
<keyword evidence="2" id="KW-0378">Hydrolase</keyword>
<accession>A0ABP9G2T7</accession>
<dbReference type="InterPro" id="IPR051158">
    <property type="entry name" value="Metallophosphoesterase_sf"/>
</dbReference>
<gene>
    <name evidence="5" type="ORF">GCM10023313_34110</name>
</gene>
<keyword evidence="3" id="KW-0472">Membrane</keyword>
<proteinExistence type="predicted"/>
<dbReference type="Proteomes" id="UP001501436">
    <property type="component" value="Unassembled WGS sequence"/>
</dbReference>
<keyword evidence="3" id="KW-1133">Transmembrane helix</keyword>
<dbReference type="InterPro" id="IPR029052">
    <property type="entry name" value="Metallo-depent_PP-like"/>
</dbReference>
<dbReference type="InterPro" id="IPR004843">
    <property type="entry name" value="Calcineurin-like_PHP"/>
</dbReference>
<feature type="transmembrane region" description="Helical" evidence="3">
    <location>
        <begin position="70"/>
        <end position="91"/>
    </location>
</feature>
<reference evidence="6" key="1">
    <citation type="journal article" date="2019" name="Int. J. Syst. Evol. Microbiol.">
        <title>The Global Catalogue of Microorganisms (GCM) 10K type strain sequencing project: providing services to taxonomists for standard genome sequencing and annotation.</title>
        <authorList>
            <consortium name="The Broad Institute Genomics Platform"/>
            <consortium name="The Broad Institute Genome Sequencing Center for Infectious Disease"/>
            <person name="Wu L."/>
            <person name="Ma J."/>
        </authorList>
    </citation>
    <scope>NUCLEOTIDE SEQUENCE [LARGE SCALE GENOMIC DNA]</scope>
    <source>
        <strain evidence="6">JCM 18283</strain>
    </source>
</reference>
<evidence type="ECO:0000256" key="2">
    <source>
        <dbReference type="ARBA" id="ARBA00022801"/>
    </source>
</evidence>
<feature type="domain" description="Calcineurin-like phosphoesterase" evidence="4">
    <location>
        <begin position="184"/>
        <end position="363"/>
    </location>
</feature>
<evidence type="ECO:0000313" key="6">
    <source>
        <dbReference type="Proteomes" id="UP001501436"/>
    </source>
</evidence>
<evidence type="ECO:0000259" key="4">
    <source>
        <dbReference type="Pfam" id="PF00149"/>
    </source>
</evidence>
<feature type="transmembrane region" description="Helical" evidence="3">
    <location>
        <begin position="6"/>
        <end position="30"/>
    </location>
</feature>
<feature type="transmembrane region" description="Helical" evidence="3">
    <location>
        <begin position="42"/>
        <end position="64"/>
    </location>
</feature>
<dbReference type="PANTHER" id="PTHR31302">
    <property type="entry name" value="TRANSMEMBRANE PROTEIN WITH METALLOPHOSPHOESTERASE DOMAIN-RELATED"/>
    <property type="match status" value="1"/>
</dbReference>
<dbReference type="EMBL" id="BAABJI010000004">
    <property type="protein sequence ID" value="GAA4926806.1"/>
    <property type="molecule type" value="Genomic_DNA"/>
</dbReference>
<keyword evidence="6" id="KW-1185">Reference proteome</keyword>
<dbReference type="RefSeq" id="WP_345333150.1">
    <property type="nucleotide sequence ID" value="NZ_BAABJI010000004.1"/>
</dbReference>
<protein>
    <submittedName>
        <fullName evidence="5">Metallophosphoesterase</fullName>
    </submittedName>
</protein>
<dbReference type="Pfam" id="PF00149">
    <property type="entry name" value="Metallophos"/>
    <property type="match status" value="1"/>
</dbReference>
<dbReference type="SUPFAM" id="SSF56300">
    <property type="entry name" value="Metallo-dependent phosphatases"/>
    <property type="match status" value="1"/>
</dbReference>
<evidence type="ECO:0000256" key="3">
    <source>
        <dbReference type="SAM" id="Phobius"/>
    </source>
</evidence>
<evidence type="ECO:0000256" key="1">
    <source>
        <dbReference type="ARBA" id="ARBA00022723"/>
    </source>
</evidence>
<dbReference type="PANTHER" id="PTHR31302:SF31">
    <property type="entry name" value="PHOSPHODIESTERASE YAEI"/>
    <property type="match status" value="1"/>
</dbReference>
<organism evidence="5 6">
    <name type="scientific">Mucilaginibacter defluvii</name>
    <dbReference type="NCBI Taxonomy" id="1196019"/>
    <lineage>
        <taxon>Bacteria</taxon>
        <taxon>Pseudomonadati</taxon>
        <taxon>Bacteroidota</taxon>
        <taxon>Sphingobacteriia</taxon>
        <taxon>Sphingobacteriales</taxon>
        <taxon>Sphingobacteriaceae</taxon>
        <taxon>Mucilaginibacter</taxon>
    </lineage>
</organism>
<dbReference type="Gene3D" id="3.60.21.10">
    <property type="match status" value="1"/>
</dbReference>
<name>A0ABP9G2T7_9SPHI</name>